<evidence type="ECO:0000313" key="16">
    <source>
        <dbReference type="EMBL" id="UZJ25738.1"/>
    </source>
</evidence>
<sequence>MVFAFGVVLFALGIALSIALHEFGHLLIAKAFGMKVRRYYIGFGPKLFSFRRGETEYGFKAIPAGGFCDIAGMTALDEVTAEELPRAMYRQSAWKRIAVMMGGPITHFALGIVLVYALALGYGLPNIGAPTTAVVGAATCAQPTQNGLTDNPGTSYALPDCAPGDPSPAAAAGLRNGDVITAVNGAATATFADVVTRTRALTGTAAFTIDRDGRSITVPVTIAQVQRYVSVPGGEPRSATVGAIGVEAATYGATSYNPASAVVGSVAFTGRMFAQTFAGLLDFPQKIPAVVKAIGGGQRGADTPISVVGASRIGGEVAQRGLWQVFILLLAGLNLFIGVFNLLPLLPLDGGHMAVTVYEKVRNLFRVRRGRPIGAPVDYTKLLPLTYVVVLLGGGVTLLTITADIVNPVQLFQ</sequence>
<comment type="subcellular location">
    <subcellularLocation>
        <location evidence="2">Membrane</location>
        <topology evidence="2">Multi-pass membrane protein</topology>
    </subcellularLocation>
</comment>
<reference evidence="16" key="1">
    <citation type="submission" date="2022-10" db="EMBL/GenBank/DDBJ databases">
        <title>Rhodococcus sp.75.</title>
        <authorList>
            <person name="Sun M."/>
        </authorList>
    </citation>
    <scope>NUCLEOTIDE SEQUENCE</scope>
    <source>
        <strain evidence="16">75</strain>
    </source>
</reference>
<proteinExistence type="inferred from homology"/>
<dbReference type="RefSeq" id="WP_265383842.1">
    <property type="nucleotide sequence ID" value="NZ_CP110615.1"/>
</dbReference>
<organism evidence="16 17">
    <name type="scientific">Rhodococcus antarcticus</name>
    <dbReference type="NCBI Taxonomy" id="2987751"/>
    <lineage>
        <taxon>Bacteria</taxon>
        <taxon>Bacillati</taxon>
        <taxon>Actinomycetota</taxon>
        <taxon>Actinomycetes</taxon>
        <taxon>Mycobacteriales</taxon>
        <taxon>Nocardiaceae</taxon>
        <taxon>Rhodococcus</taxon>
    </lineage>
</organism>
<evidence type="ECO:0000256" key="10">
    <source>
        <dbReference type="ARBA" id="ARBA00023049"/>
    </source>
</evidence>
<evidence type="ECO:0000256" key="13">
    <source>
        <dbReference type="ARBA" id="ARBA00033476"/>
    </source>
</evidence>
<evidence type="ECO:0000256" key="4">
    <source>
        <dbReference type="ARBA" id="ARBA00019897"/>
    </source>
</evidence>
<evidence type="ECO:0000256" key="6">
    <source>
        <dbReference type="ARBA" id="ARBA00022692"/>
    </source>
</evidence>
<comment type="similarity">
    <text evidence="3">Belongs to the peptidase M50B family.</text>
</comment>
<keyword evidence="11 14" id="KW-0472">Membrane</keyword>
<dbReference type="GO" id="GO:0006508">
    <property type="term" value="P:proteolysis"/>
    <property type="evidence" value="ECO:0007669"/>
    <property type="project" value="UniProtKB-KW"/>
</dbReference>
<accession>A0ABY6P3G8</accession>
<dbReference type="SUPFAM" id="SSF50156">
    <property type="entry name" value="PDZ domain-like"/>
    <property type="match status" value="1"/>
</dbReference>
<dbReference type="EMBL" id="CP110615">
    <property type="protein sequence ID" value="UZJ25738.1"/>
    <property type="molecule type" value="Genomic_DNA"/>
</dbReference>
<dbReference type="InterPro" id="IPR001478">
    <property type="entry name" value="PDZ"/>
</dbReference>
<keyword evidence="5 16" id="KW-0645">Protease</keyword>
<evidence type="ECO:0000256" key="11">
    <source>
        <dbReference type="ARBA" id="ARBA00023136"/>
    </source>
</evidence>
<evidence type="ECO:0000256" key="7">
    <source>
        <dbReference type="ARBA" id="ARBA00022801"/>
    </source>
</evidence>
<dbReference type="InterPro" id="IPR036034">
    <property type="entry name" value="PDZ_sf"/>
</dbReference>
<feature type="domain" description="PDZ" evidence="15">
    <location>
        <begin position="163"/>
        <end position="213"/>
    </location>
</feature>
<dbReference type="Pfam" id="PF02163">
    <property type="entry name" value="Peptidase_M50"/>
    <property type="match status" value="1"/>
</dbReference>
<evidence type="ECO:0000256" key="1">
    <source>
        <dbReference type="ARBA" id="ARBA00001947"/>
    </source>
</evidence>
<evidence type="ECO:0000256" key="3">
    <source>
        <dbReference type="ARBA" id="ARBA00007931"/>
    </source>
</evidence>
<evidence type="ECO:0000256" key="8">
    <source>
        <dbReference type="ARBA" id="ARBA00022833"/>
    </source>
</evidence>
<dbReference type="InterPro" id="IPR041489">
    <property type="entry name" value="PDZ_6"/>
</dbReference>
<dbReference type="PANTHER" id="PTHR42837:SF2">
    <property type="entry name" value="MEMBRANE METALLOPROTEASE ARASP2, CHLOROPLASTIC-RELATED"/>
    <property type="match status" value="1"/>
</dbReference>
<evidence type="ECO:0000313" key="17">
    <source>
        <dbReference type="Proteomes" id="UP001164965"/>
    </source>
</evidence>
<keyword evidence="17" id="KW-1185">Reference proteome</keyword>
<evidence type="ECO:0000259" key="15">
    <source>
        <dbReference type="PROSITE" id="PS50106"/>
    </source>
</evidence>
<dbReference type="InterPro" id="IPR008915">
    <property type="entry name" value="Peptidase_M50"/>
</dbReference>
<comment type="cofactor">
    <cofactor evidence="1">
        <name>Zn(2+)</name>
        <dbReference type="ChEBI" id="CHEBI:29105"/>
    </cofactor>
</comment>
<protein>
    <recommendedName>
        <fullName evidence="4">Zinc metalloprotease Rip1</fullName>
    </recommendedName>
    <alternativeName>
        <fullName evidence="12">S2P endopeptidase</fullName>
    </alternativeName>
    <alternativeName>
        <fullName evidence="13">Site-2-type intramembrane protease</fullName>
    </alternativeName>
</protein>
<dbReference type="Gene3D" id="2.30.42.10">
    <property type="match status" value="1"/>
</dbReference>
<dbReference type="GO" id="GO:0008233">
    <property type="term" value="F:peptidase activity"/>
    <property type="evidence" value="ECO:0007669"/>
    <property type="project" value="UniProtKB-KW"/>
</dbReference>
<dbReference type="InterPro" id="IPR004387">
    <property type="entry name" value="Pept_M50_Zn"/>
</dbReference>
<evidence type="ECO:0000256" key="9">
    <source>
        <dbReference type="ARBA" id="ARBA00022989"/>
    </source>
</evidence>
<gene>
    <name evidence="16" type="ORF">RHODO2019_04630</name>
</gene>
<dbReference type="CDD" id="cd06163">
    <property type="entry name" value="S2P-M50_PDZ_RseP-like"/>
    <property type="match status" value="1"/>
</dbReference>
<name>A0ABY6P3G8_9NOCA</name>
<evidence type="ECO:0000256" key="5">
    <source>
        <dbReference type="ARBA" id="ARBA00022670"/>
    </source>
</evidence>
<dbReference type="PANTHER" id="PTHR42837">
    <property type="entry name" value="REGULATOR OF SIGMA-E PROTEASE RSEP"/>
    <property type="match status" value="1"/>
</dbReference>
<feature type="transmembrane region" description="Helical" evidence="14">
    <location>
        <begin position="97"/>
        <end position="119"/>
    </location>
</feature>
<evidence type="ECO:0000256" key="12">
    <source>
        <dbReference type="ARBA" id="ARBA00032214"/>
    </source>
</evidence>
<keyword evidence="7" id="KW-0378">Hydrolase</keyword>
<feature type="transmembrane region" description="Helical" evidence="14">
    <location>
        <begin position="385"/>
        <end position="406"/>
    </location>
</feature>
<dbReference type="Proteomes" id="UP001164965">
    <property type="component" value="Chromosome"/>
</dbReference>
<keyword evidence="8" id="KW-0862">Zinc</keyword>
<dbReference type="PROSITE" id="PS50106">
    <property type="entry name" value="PDZ"/>
    <property type="match status" value="1"/>
</dbReference>
<evidence type="ECO:0000256" key="2">
    <source>
        <dbReference type="ARBA" id="ARBA00004141"/>
    </source>
</evidence>
<dbReference type="Pfam" id="PF17820">
    <property type="entry name" value="PDZ_6"/>
    <property type="match status" value="1"/>
</dbReference>
<keyword evidence="10" id="KW-0482">Metalloprotease</keyword>
<keyword evidence="9 14" id="KW-1133">Transmembrane helix</keyword>
<keyword evidence="6 14" id="KW-0812">Transmembrane</keyword>
<feature type="transmembrane region" description="Helical" evidence="14">
    <location>
        <begin position="322"/>
        <end position="343"/>
    </location>
</feature>
<evidence type="ECO:0000256" key="14">
    <source>
        <dbReference type="SAM" id="Phobius"/>
    </source>
</evidence>